<dbReference type="AlphaFoldDB" id="A0A317CA38"/>
<evidence type="ECO:0000313" key="1">
    <source>
        <dbReference type="EMBL" id="PWQ95555.1"/>
    </source>
</evidence>
<dbReference type="Proteomes" id="UP000245506">
    <property type="component" value="Unassembled WGS sequence"/>
</dbReference>
<protein>
    <recommendedName>
        <fullName evidence="3">Nucleoid-associated protein</fullName>
    </recommendedName>
</protein>
<dbReference type="RefSeq" id="WP_109823734.1">
    <property type="nucleotide sequence ID" value="NZ_QGKL01000033.1"/>
</dbReference>
<proteinExistence type="predicted"/>
<organism evidence="1 2">
    <name type="scientific">Leucothrix arctica</name>
    <dbReference type="NCBI Taxonomy" id="1481894"/>
    <lineage>
        <taxon>Bacteria</taxon>
        <taxon>Pseudomonadati</taxon>
        <taxon>Pseudomonadota</taxon>
        <taxon>Gammaproteobacteria</taxon>
        <taxon>Thiotrichales</taxon>
        <taxon>Thiotrichaceae</taxon>
        <taxon>Leucothrix</taxon>
    </lineage>
</organism>
<gene>
    <name evidence="1" type="ORF">DKT75_12285</name>
</gene>
<evidence type="ECO:0000313" key="2">
    <source>
        <dbReference type="Proteomes" id="UP000245506"/>
    </source>
</evidence>
<dbReference type="EMBL" id="QGKL01000033">
    <property type="protein sequence ID" value="PWQ95555.1"/>
    <property type="molecule type" value="Genomic_DNA"/>
</dbReference>
<accession>A0A317CA38</accession>
<sequence length="337" mass="36611">MIDISTASVSKVIVHRIGNKAREEGYTFSPKEASRTPTLDTLLIKSYLEPMVDDAQVYQLHHESDLFLNTVYHYSDAIFKDKETFKESSESIAKHLYTASTHPNIVGGEFITILFDGVLSTGGSEQAVGLFKIEGRSDYLDIESDDGSLKLVERIGISLDKVQKGALIFSGGETVHVIDALSKKTKYWLDTFLHAVPAGTPRASAKAAGEFLKAVSSKAATPADAVEFGHKIEESLAKSENLSMADLKEMSKSYIKDDEAAGIIEEVAAATGMDMTDDKPIETKELKRYTRNVIRKTKIADGVNLTLSGTNTQVASVDVEETEGGLKAVINIQLGGE</sequence>
<evidence type="ECO:0008006" key="3">
    <source>
        <dbReference type="Google" id="ProtNLM"/>
    </source>
</evidence>
<keyword evidence="2" id="KW-1185">Reference proteome</keyword>
<dbReference type="Pfam" id="PF04245">
    <property type="entry name" value="NA37"/>
    <property type="match status" value="1"/>
</dbReference>
<name>A0A317CA38_9GAMM</name>
<reference evidence="1 2" key="1">
    <citation type="submission" date="2018-05" db="EMBL/GenBank/DDBJ databases">
        <title>Leucothrix arctica sp. nov., isolated from Arctic seawater.</title>
        <authorList>
            <person name="Choi A."/>
            <person name="Baek K."/>
        </authorList>
    </citation>
    <scope>NUCLEOTIDE SEQUENCE [LARGE SCALE GENOMIC DNA]</scope>
    <source>
        <strain evidence="1 2">IMCC9719</strain>
    </source>
</reference>
<dbReference type="OrthoDB" id="9153118at2"/>
<comment type="caution">
    <text evidence="1">The sequence shown here is derived from an EMBL/GenBank/DDBJ whole genome shotgun (WGS) entry which is preliminary data.</text>
</comment>
<dbReference type="GO" id="GO:0009295">
    <property type="term" value="C:nucleoid"/>
    <property type="evidence" value="ECO:0007669"/>
    <property type="project" value="InterPro"/>
</dbReference>
<dbReference type="InterPro" id="IPR007358">
    <property type="entry name" value="Nucleoid_associated_NdpA"/>
</dbReference>